<sequence length="326" mass="35540">MQRRQFLQNTTLVAASLWLAPTRAAAVRTGLVYDDRFLDHVITPDHPESPRRLETLRAHFRERELWSRLVPIRPRQHPGAALEAIHTAEHIGGIAERYPDSHDIALLASGGAVAAVDAVMAGTVDNAFCASRPPGHHALNTGREEGFCFYNHVAIAARHLQQEHGLKRILIVDWDYHHGNGTEAAFYDDPDVLFFSTHDVDAYPGTGRASRTGTGAGAGFNINVPLSCGADDADIRRAFSDRLLPAADDFKPEFVLISAGFDSRKSDLLGCFAITDAGFRQLTTMMRELAGRHCNGRLVSILEGGYNLKGNASAAAAHVETLLEDA</sequence>
<dbReference type="InterPro" id="IPR037138">
    <property type="entry name" value="His_deacetylse_dom_sf"/>
</dbReference>
<keyword evidence="4" id="KW-1185">Reference proteome</keyword>
<dbReference type="SUPFAM" id="SSF52768">
    <property type="entry name" value="Arginase/deacetylase"/>
    <property type="match status" value="1"/>
</dbReference>
<dbReference type="GO" id="GO:0004407">
    <property type="term" value="F:histone deacetylase activity"/>
    <property type="evidence" value="ECO:0007669"/>
    <property type="project" value="TreeGrafter"/>
</dbReference>
<dbReference type="GO" id="GO:0040029">
    <property type="term" value="P:epigenetic regulation of gene expression"/>
    <property type="evidence" value="ECO:0007669"/>
    <property type="project" value="TreeGrafter"/>
</dbReference>
<evidence type="ECO:0000256" key="1">
    <source>
        <dbReference type="ARBA" id="ARBA00005947"/>
    </source>
</evidence>
<evidence type="ECO:0000313" key="4">
    <source>
        <dbReference type="Proteomes" id="UP001204445"/>
    </source>
</evidence>
<dbReference type="Gene3D" id="3.40.800.20">
    <property type="entry name" value="Histone deacetylase domain"/>
    <property type="match status" value="1"/>
</dbReference>
<dbReference type="InterPro" id="IPR006311">
    <property type="entry name" value="TAT_signal"/>
</dbReference>
<dbReference type="CDD" id="cd09992">
    <property type="entry name" value="HDAC_classII"/>
    <property type="match status" value="1"/>
</dbReference>
<dbReference type="Proteomes" id="UP001204445">
    <property type="component" value="Unassembled WGS sequence"/>
</dbReference>
<reference evidence="3" key="1">
    <citation type="submission" date="2022-08" db="EMBL/GenBank/DDBJ databases">
        <title>Genomic Encyclopedia of Type Strains, Phase III (KMG-III): the genomes of soil and plant-associated and newly described type strains.</title>
        <authorList>
            <person name="Whitman W."/>
        </authorList>
    </citation>
    <scope>NUCLEOTIDE SEQUENCE</scope>
    <source>
        <strain evidence="3">HMT 1</strain>
    </source>
</reference>
<evidence type="ECO:0000313" key="3">
    <source>
        <dbReference type="EMBL" id="MCS3902767.1"/>
    </source>
</evidence>
<proteinExistence type="inferred from homology"/>
<evidence type="ECO:0000259" key="2">
    <source>
        <dbReference type="Pfam" id="PF00850"/>
    </source>
</evidence>
<dbReference type="RefSeq" id="WP_259054353.1">
    <property type="nucleotide sequence ID" value="NZ_JANUCT010000004.1"/>
</dbReference>
<dbReference type="InterPro" id="IPR023696">
    <property type="entry name" value="Ureohydrolase_dom_sf"/>
</dbReference>
<dbReference type="PANTHER" id="PTHR10625">
    <property type="entry name" value="HISTONE DEACETYLASE HDAC1-RELATED"/>
    <property type="match status" value="1"/>
</dbReference>
<name>A0AAE3HKS2_9GAMM</name>
<comment type="similarity">
    <text evidence="1">Belongs to the histone deacetylase family.</text>
</comment>
<dbReference type="InterPro" id="IPR000286">
    <property type="entry name" value="HDACs"/>
</dbReference>
<feature type="domain" description="Histone deacetylase" evidence="2">
    <location>
        <begin position="46"/>
        <end position="322"/>
    </location>
</feature>
<dbReference type="InterPro" id="IPR023801">
    <property type="entry name" value="His_deacetylse_dom"/>
</dbReference>
<dbReference type="Pfam" id="PF00850">
    <property type="entry name" value="Hist_deacetyl"/>
    <property type="match status" value="1"/>
</dbReference>
<comment type="caution">
    <text evidence="3">The sequence shown here is derived from an EMBL/GenBank/DDBJ whole genome shotgun (WGS) entry which is preliminary data.</text>
</comment>
<dbReference type="PRINTS" id="PR01270">
    <property type="entry name" value="HDASUPER"/>
</dbReference>
<organism evidence="3 4">
    <name type="scientific">Methylohalomonas lacus</name>
    <dbReference type="NCBI Taxonomy" id="398773"/>
    <lineage>
        <taxon>Bacteria</taxon>
        <taxon>Pseudomonadati</taxon>
        <taxon>Pseudomonadota</taxon>
        <taxon>Gammaproteobacteria</taxon>
        <taxon>Methylohalomonadales</taxon>
        <taxon>Methylohalomonadaceae</taxon>
        <taxon>Methylohalomonas</taxon>
    </lineage>
</organism>
<protein>
    <submittedName>
        <fullName evidence="3">Acetoin utilization deacetylase AcuC-like enzyme</fullName>
    </submittedName>
</protein>
<dbReference type="AlphaFoldDB" id="A0AAE3HKS2"/>
<dbReference type="PANTHER" id="PTHR10625:SF10">
    <property type="entry name" value="HISTONE DEACETYLASE HDAC1"/>
    <property type="match status" value="1"/>
</dbReference>
<dbReference type="EMBL" id="JANUCT010000004">
    <property type="protein sequence ID" value="MCS3902767.1"/>
    <property type="molecule type" value="Genomic_DNA"/>
</dbReference>
<accession>A0AAE3HKS2</accession>
<dbReference type="PROSITE" id="PS51318">
    <property type="entry name" value="TAT"/>
    <property type="match status" value="1"/>
</dbReference>
<gene>
    <name evidence="3" type="ORF">J2T55_000771</name>
</gene>